<proteinExistence type="predicted"/>
<dbReference type="Proteomes" id="UP000367750">
    <property type="component" value="Unassembled WGS sequence"/>
</dbReference>
<feature type="transmembrane region" description="Helical" evidence="1">
    <location>
        <begin position="67"/>
        <end position="87"/>
    </location>
</feature>
<sequence>MEKGIAIWLALINIIGYVVMSEDKDKAMARRQRTPEKTLFLLALIGGAAGVLIAMYRRRHKTRHWSFILGIPLLLLVNVLFYGYLLIQ</sequence>
<dbReference type="Pfam" id="PF06961">
    <property type="entry name" value="DUF1294"/>
    <property type="match status" value="1"/>
</dbReference>
<dbReference type="GO" id="GO:0003676">
    <property type="term" value="F:nucleic acid binding"/>
    <property type="evidence" value="ECO:0007669"/>
    <property type="project" value="InterPro"/>
</dbReference>
<evidence type="ECO:0000256" key="1">
    <source>
        <dbReference type="SAM" id="Phobius"/>
    </source>
</evidence>
<reference evidence="2 3" key="1">
    <citation type="submission" date="2019-09" db="EMBL/GenBank/DDBJ databases">
        <title>Bacillus ochoae sp. nov., Paenibacillus whitsoniae sp. nov., Paenibacillus spiritus sp. nov. Isolated from the Mars Exploration Rover during spacecraft assembly.</title>
        <authorList>
            <person name="Seuylemezian A."/>
            <person name="Vaishampayan P."/>
        </authorList>
    </citation>
    <scope>NUCLEOTIDE SEQUENCE [LARGE SCALE GENOMIC DNA]</scope>
    <source>
        <strain evidence="2 3">MER_111</strain>
    </source>
</reference>
<evidence type="ECO:0000313" key="2">
    <source>
        <dbReference type="EMBL" id="KAA9005107.1"/>
    </source>
</evidence>
<keyword evidence="1" id="KW-1133">Transmembrane helix</keyword>
<keyword evidence="1" id="KW-0472">Membrane</keyword>
<gene>
    <name evidence="2" type="ORF">F4V43_08920</name>
</gene>
<dbReference type="RefSeq" id="WP_150457903.1">
    <property type="nucleotide sequence ID" value="NZ_VYKK01000010.1"/>
</dbReference>
<evidence type="ECO:0000313" key="3">
    <source>
        <dbReference type="Proteomes" id="UP000367750"/>
    </source>
</evidence>
<keyword evidence="1" id="KW-0812">Transmembrane</keyword>
<protein>
    <submittedName>
        <fullName evidence="2">DUF1294 domain-containing protein</fullName>
    </submittedName>
</protein>
<dbReference type="PIRSF" id="PIRSF002599">
    <property type="entry name" value="Cold_shock_A"/>
    <property type="match status" value="1"/>
</dbReference>
<name>A0A5J5GAG6_9BACL</name>
<keyword evidence="3" id="KW-1185">Reference proteome</keyword>
<dbReference type="EMBL" id="VYKK01000010">
    <property type="protein sequence ID" value="KAA9005107.1"/>
    <property type="molecule type" value="Genomic_DNA"/>
</dbReference>
<organism evidence="2 3">
    <name type="scientific">Paenibacillus spiritus</name>
    <dbReference type="NCBI Taxonomy" id="2496557"/>
    <lineage>
        <taxon>Bacteria</taxon>
        <taxon>Bacillati</taxon>
        <taxon>Bacillota</taxon>
        <taxon>Bacilli</taxon>
        <taxon>Bacillales</taxon>
        <taxon>Paenibacillaceae</taxon>
        <taxon>Paenibacillus</taxon>
    </lineage>
</organism>
<dbReference type="OrthoDB" id="1698854at2"/>
<comment type="caution">
    <text evidence="2">The sequence shown here is derived from an EMBL/GenBank/DDBJ whole genome shotgun (WGS) entry which is preliminary data.</text>
</comment>
<dbReference type="AlphaFoldDB" id="A0A5J5GAG6"/>
<accession>A0A5J5GAG6</accession>
<dbReference type="InterPro" id="IPR012156">
    <property type="entry name" value="Cold_shock_CspA"/>
</dbReference>
<dbReference type="InterPro" id="IPR010718">
    <property type="entry name" value="DUF1294"/>
</dbReference>
<feature type="transmembrane region" description="Helical" evidence="1">
    <location>
        <begin position="37"/>
        <end position="55"/>
    </location>
</feature>